<dbReference type="InterPro" id="IPR012317">
    <property type="entry name" value="Poly(ADP-ribose)pol_cat_dom"/>
</dbReference>
<evidence type="ECO:0000256" key="4">
    <source>
        <dbReference type="ARBA" id="ARBA00023027"/>
    </source>
</evidence>
<evidence type="ECO:0000313" key="9">
    <source>
        <dbReference type="EMBL" id="CAG9806207.1"/>
    </source>
</evidence>
<proteinExistence type="inferred from homology"/>
<evidence type="ECO:0000256" key="2">
    <source>
        <dbReference type="ARBA" id="ARBA00022679"/>
    </source>
</evidence>
<dbReference type="InterPro" id="IPR041400">
    <property type="entry name" value="PARP16_N"/>
</dbReference>
<keyword evidence="3" id="KW-0548">Nucleotidyltransferase</keyword>
<dbReference type="PROSITE" id="PS51059">
    <property type="entry name" value="PARP_CATALYTIC"/>
    <property type="match status" value="1"/>
</dbReference>
<dbReference type="EC" id="2.4.2.-" evidence="6"/>
<keyword evidence="7" id="KW-0472">Membrane</keyword>
<dbReference type="Gene3D" id="3.90.228.10">
    <property type="match status" value="1"/>
</dbReference>
<reference evidence="9" key="1">
    <citation type="submission" date="2022-01" db="EMBL/GenBank/DDBJ databases">
        <authorList>
            <person name="King R."/>
        </authorList>
    </citation>
    <scope>NUCLEOTIDE SEQUENCE</scope>
</reference>
<evidence type="ECO:0000313" key="10">
    <source>
        <dbReference type="Proteomes" id="UP001153620"/>
    </source>
</evidence>
<evidence type="ECO:0000256" key="3">
    <source>
        <dbReference type="ARBA" id="ARBA00022695"/>
    </source>
</evidence>
<evidence type="ECO:0000256" key="1">
    <source>
        <dbReference type="ARBA" id="ARBA00022676"/>
    </source>
</evidence>
<keyword evidence="7" id="KW-1133">Transmembrane helix</keyword>
<keyword evidence="7" id="KW-0812">Transmembrane</keyword>
<comment type="similarity">
    <text evidence="5">Belongs to the ARTD/PARP family.</text>
</comment>
<dbReference type="SUPFAM" id="SSF56399">
    <property type="entry name" value="ADP-ribosylation"/>
    <property type="match status" value="1"/>
</dbReference>
<feature type="domain" description="PARP catalytic" evidence="8">
    <location>
        <begin position="94"/>
        <end position="278"/>
    </location>
</feature>
<dbReference type="GO" id="GO:0016779">
    <property type="term" value="F:nucleotidyltransferase activity"/>
    <property type="evidence" value="ECO:0007669"/>
    <property type="project" value="UniProtKB-KW"/>
</dbReference>
<dbReference type="OrthoDB" id="19501at2759"/>
<sequence>MSLSRDEKLQDIKNFLQHDLIASDLKLSLFISASKCYKKDFLVNPFPSFYIKNDIKDFDKLASDLDQIPPLEELLLLLIAEFGSEQILTDSVVDLLHWVLIEYLKYDIQTVHKSKHDEILSLSKSTGKYQVPNYVFQINYKNTSGSERKFNQLKFGNTTKFAFHGTKFYCMYSILNYGLQQHLNKTALFGEGLYFSYELQVSQLFSQSVLSWNKSKLGELVSCTAVCEYIDDPLYTKIRKENAKNSDIPQNYLLITNNEIVRPRYLLVYGSNKPSLKKSTSANLVNNPTVLIDEPRTFFTWCRRNPLIVSAAIYLLLLFLVGLSSHRSFDHYKNIFINFFKKRFKFE</sequence>
<reference evidence="9" key="2">
    <citation type="submission" date="2022-10" db="EMBL/GenBank/DDBJ databases">
        <authorList>
            <consortium name="ENA_rothamsted_submissions"/>
            <consortium name="culmorum"/>
            <person name="King R."/>
        </authorList>
    </citation>
    <scope>NUCLEOTIDE SEQUENCE</scope>
</reference>
<dbReference type="Proteomes" id="UP001153620">
    <property type="component" value="Chromosome 2"/>
</dbReference>
<keyword evidence="4 6" id="KW-0520">NAD</keyword>
<dbReference type="EMBL" id="OU895878">
    <property type="protein sequence ID" value="CAG9806207.1"/>
    <property type="molecule type" value="Genomic_DNA"/>
</dbReference>
<dbReference type="Pfam" id="PF18084">
    <property type="entry name" value="ARTD15_N"/>
    <property type="match status" value="1"/>
</dbReference>
<accession>A0A9N9WRK2</accession>
<dbReference type="AlphaFoldDB" id="A0A9N9WRK2"/>
<dbReference type="Pfam" id="PF00644">
    <property type="entry name" value="PARP"/>
    <property type="match status" value="1"/>
</dbReference>
<dbReference type="InterPro" id="IPR051838">
    <property type="entry name" value="ARTD_PARP"/>
</dbReference>
<protein>
    <recommendedName>
        <fullName evidence="6">Poly [ADP-ribose] polymerase</fullName>
        <shortName evidence="6">PARP</shortName>
        <ecNumber evidence="6">2.4.2.-</ecNumber>
    </recommendedName>
</protein>
<dbReference type="GO" id="GO:0003950">
    <property type="term" value="F:NAD+ poly-ADP-ribosyltransferase activity"/>
    <property type="evidence" value="ECO:0007669"/>
    <property type="project" value="UniProtKB-UniRule"/>
</dbReference>
<feature type="transmembrane region" description="Helical" evidence="7">
    <location>
        <begin position="306"/>
        <end position="323"/>
    </location>
</feature>
<dbReference type="PANTHER" id="PTHR21328">
    <property type="entry name" value="POLY ADP-RIBOSE POLYMERASE FAMILY, MEMBER PARP"/>
    <property type="match status" value="1"/>
</dbReference>
<evidence type="ECO:0000256" key="5">
    <source>
        <dbReference type="ARBA" id="ARBA00024347"/>
    </source>
</evidence>
<gene>
    <name evidence="9" type="ORF">CHIRRI_LOCUS9068</name>
</gene>
<keyword evidence="1 6" id="KW-0328">Glycosyltransferase</keyword>
<evidence type="ECO:0000259" key="8">
    <source>
        <dbReference type="PROSITE" id="PS51059"/>
    </source>
</evidence>
<organism evidence="9 10">
    <name type="scientific">Chironomus riparius</name>
    <dbReference type="NCBI Taxonomy" id="315576"/>
    <lineage>
        <taxon>Eukaryota</taxon>
        <taxon>Metazoa</taxon>
        <taxon>Ecdysozoa</taxon>
        <taxon>Arthropoda</taxon>
        <taxon>Hexapoda</taxon>
        <taxon>Insecta</taxon>
        <taxon>Pterygota</taxon>
        <taxon>Neoptera</taxon>
        <taxon>Endopterygota</taxon>
        <taxon>Diptera</taxon>
        <taxon>Nematocera</taxon>
        <taxon>Chironomoidea</taxon>
        <taxon>Chironomidae</taxon>
        <taxon>Chironominae</taxon>
        <taxon>Chironomus</taxon>
    </lineage>
</organism>
<name>A0A9N9WRK2_9DIPT</name>
<evidence type="ECO:0000256" key="7">
    <source>
        <dbReference type="SAM" id="Phobius"/>
    </source>
</evidence>
<keyword evidence="2 6" id="KW-0808">Transferase</keyword>
<evidence type="ECO:0000256" key="6">
    <source>
        <dbReference type="RuleBase" id="RU362114"/>
    </source>
</evidence>
<keyword evidence="10" id="KW-1185">Reference proteome</keyword>